<evidence type="ECO:0000256" key="13">
    <source>
        <dbReference type="ARBA" id="ARBA00023136"/>
    </source>
</evidence>
<feature type="transmembrane region" description="Helical" evidence="17">
    <location>
        <begin position="115"/>
        <end position="135"/>
    </location>
</feature>
<sequence>MEDEKTKQNKIKNGLPYLLGIILSLMVSFYIRTGSKATVILSDNFVRFGGNDPWYHMRVVTAILHNYPHTLWFDAFTLFPTGQKMVFAPLFDWVLASLIYILTLGNPTTHQMEVIGAYFPAILGTLVVIPTYYVGKWVFNRNVGLLSAFLVAILPGAFLHRSLLGFTDHHVAETLMSTVTAMFLIMSLKAMREHPVYFKDITSKDFNKLKPSIKYIVLTGISMGLYILAWKGALFFALIIGVYITIQHVIDHMRNENPEYLAIIGSLSFFIAWLFVLPLPDLGGTLRQYMIGLPAGIIGFIVFSLVSGIMNQRKIEKKYYILAPIVLFGVVLVISKMFIPSVYVIISTVFSYFMRSGGGLTIAEAYPFFVDRTTGLFSLSPLYDNFGIEGYITFLAIPVLLYQTYREHKQEEIWMVVWTLMMVWALYQQNRFAYYFTVNAALLSAYLAFKVLDAVGWKELSEKYREAKEKGKDFDFKNIKATHAISILVVFIILIYPVGPLETSLSQNTGVGGPAPAWIESLTWMRYNTPDTGVNFTGIYPVPADGETFQYPSTAYGVMSWWDYGHWITYIGHRIPNANPFQSGIGGGDVPGAASYFTSQSEEEANSIADVLGSRYMVSNGRMAYTIFGAMAAWDGDQDGYYSQVNSDQGLVTVPSMKYLNSMEMRLHLLDGNGLIHYRMVHESQAYNPGNEPYVNLEQLYKNVYNMWTGENIPTDTTTGFVKIFEYVKGATITGTAPANETVTITNTIQTNQMRTFTYTQTTTAGSDGTYSFTVPYSTTGPVEGGTQFDTMPTGSYVISYGNTTQQVSVSETDVMNGNTLEI</sequence>
<dbReference type="PANTHER" id="PTHR13872">
    <property type="entry name" value="DOLICHYL-DIPHOSPHOOLIGOSACCHARIDE--PROTEIN GLYCOSYLTRANSFERASE SUBUNIT"/>
    <property type="match status" value="1"/>
</dbReference>
<evidence type="ECO:0000256" key="5">
    <source>
        <dbReference type="ARBA" id="ARBA00010810"/>
    </source>
</evidence>
<comment type="cofactor">
    <cofactor evidence="1">
        <name>Mn(2+)</name>
        <dbReference type="ChEBI" id="CHEBI:29035"/>
    </cofactor>
</comment>
<evidence type="ECO:0000256" key="12">
    <source>
        <dbReference type="ARBA" id="ARBA00022989"/>
    </source>
</evidence>
<evidence type="ECO:0000256" key="4">
    <source>
        <dbReference type="ARBA" id="ARBA00004922"/>
    </source>
</evidence>
<comment type="catalytic activity">
    <reaction evidence="16">
        <text>an archaeal dolichyl phosphooligosaccharide + [protein]-L-asparagine = an archaeal dolichyl phosphate + a glycoprotein with the oligosaccharide chain attached by N-beta-D-glycosyl linkage to a protein L-asparagine.</text>
        <dbReference type="EC" id="2.4.99.21"/>
    </reaction>
</comment>
<feature type="transmembrane region" description="Helical" evidence="17">
    <location>
        <begin position="386"/>
        <end position="405"/>
    </location>
</feature>
<dbReference type="Gene3D" id="3.40.50.12610">
    <property type="match status" value="1"/>
</dbReference>
<comment type="caution">
    <text evidence="21">The sequence shown here is derived from an EMBL/GenBank/DDBJ whole genome shotgun (WGS) entry which is preliminary data.</text>
</comment>
<dbReference type="PANTHER" id="PTHR13872:SF1">
    <property type="entry name" value="DOLICHYL-DIPHOSPHOOLIGOSACCHARIDE--PROTEIN GLYCOSYLTRANSFERASE SUBUNIT STT3B"/>
    <property type="match status" value="1"/>
</dbReference>
<keyword evidence="12 17" id="KW-1133">Transmembrane helix</keyword>
<dbReference type="Gene3D" id="2.60.40.3390">
    <property type="match status" value="1"/>
</dbReference>
<dbReference type="InterPro" id="IPR048307">
    <property type="entry name" value="STT3_N"/>
</dbReference>
<dbReference type="GO" id="GO:0004576">
    <property type="term" value="F:oligosaccharyl transferase activity"/>
    <property type="evidence" value="ECO:0007669"/>
    <property type="project" value="InterPro"/>
</dbReference>
<dbReference type="AlphaFoldDB" id="A0A7Z7AWH8"/>
<keyword evidence="9 17" id="KW-0812">Transmembrane</keyword>
<dbReference type="OrthoDB" id="82393at2157"/>
<feature type="transmembrane region" description="Helical" evidence="17">
    <location>
        <begin position="321"/>
        <end position="346"/>
    </location>
</feature>
<dbReference type="InterPro" id="IPR026410">
    <property type="entry name" value="OlisacTrfase_arch"/>
</dbReference>
<gene>
    <name evidence="21" type="ORF">SAMN04488589_0922</name>
</gene>
<keyword evidence="22" id="KW-1185">Reference proteome</keyword>
<evidence type="ECO:0000256" key="11">
    <source>
        <dbReference type="ARBA" id="ARBA00022842"/>
    </source>
</evidence>
<evidence type="ECO:0000256" key="9">
    <source>
        <dbReference type="ARBA" id="ARBA00022692"/>
    </source>
</evidence>
<keyword evidence="7" id="KW-0328">Glycosyltransferase</keyword>
<protein>
    <recommendedName>
        <fullName evidence="6">dolichyl-phosphooligosaccharide-protein glycotransferase</fullName>
        <ecNumber evidence="6">2.4.99.21</ecNumber>
    </recommendedName>
    <alternativeName>
        <fullName evidence="15">Oligosaccharyl transferase</fullName>
    </alternativeName>
</protein>
<dbReference type="InterPro" id="IPR003674">
    <property type="entry name" value="Oligo_trans_STT3"/>
</dbReference>
<evidence type="ECO:0000256" key="3">
    <source>
        <dbReference type="ARBA" id="ARBA00004651"/>
    </source>
</evidence>
<evidence type="ECO:0000256" key="10">
    <source>
        <dbReference type="ARBA" id="ARBA00022723"/>
    </source>
</evidence>
<comment type="similarity">
    <text evidence="5">Belongs to the STT3 family.</text>
</comment>
<keyword evidence="13 17" id="KW-0472">Membrane</keyword>
<evidence type="ECO:0000256" key="7">
    <source>
        <dbReference type="ARBA" id="ARBA00022676"/>
    </source>
</evidence>
<comment type="pathway">
    <text evidence="4">Protein modification; protein glycosylation.</text>
</comment>
<comment type="cofactor">
    <cofactor evidence="2">
        <name>Mg(2+)</name>
        <dbReference type="ChEBI" id="CHEBI:18420"/>
    </cofactor>
</comment>
<feature type="domain" description="AglB-like core" evidence="20">
    <location>
        <begin position="517"/>
        <end position="624"/>
    </location>
</feature>
<dbReference type="Pfam" id="PF18079">
    <property type="entry name" value="AglB_L1"/>
    <property type="match status" value="1"/>
</dbReference>
<accession>A0A7Z7AWH8</accession>
<feature type="domain" description="Oligosaccharyl transferase STT3 N-terminal" evidence="18">
    <location>
        <begin position="50"/>
        <end position="451"/>
    </location>
</feature>
<feature type="transmembrane region" description="Helical" evidence="17">
    <location>
        <begin position="235"/>
        <end position="253"/>
    </location>
</feature>
<evidence type="ECO:0000313" key="22">
    <source>
        <dbReference type="Proteomes" id="UP000199259"/>
    </source>
</evidence>
<evidence type="ECO:0000256" key="6">
    <source>
        <dbReference type="ARBA" id="ARBA00012602"/>
    </source>
</evidence>
<feature type="transmembrane region" description="Helical" evidence="17">
    <location>
        <begin position="85"/>
        <end position="103"/>
    </location>
</feature>
<dbReference type="RefSeq" id="WP_091709064.1">
    <property type="nucleotide sequence ID" value="NZ_FNCA01000002.1"/>
</dbReference>
<keyword evidence="14" id="KW-0464">Manganese</keyword>
<dbReference type="GO" id="GO:0005886">
    <property type="term" value="C:plasma membrane"/>
    <property type="evidence" value="ECO:0007669"/>
    <property type="project" value="UniProtKB-SubCell"/>
</dbReference>
<organism evidence="21 22">
    <name type="scientific">Methanolobus vulcani</name>
    <dbReference type="NCBI Taxonomy" id="38026"/>
    <lineage>
        <taxon>Archaea</taxon>
        <taxon>Methanobacteriati</taxon>
        <taxon>Methanobacteriota</taxon>
        <taxon>Stenosarchaea group</taxon>
        <taxon>Methanomicrobia</taxon>
        <taxon>Methanosarcinales</taxon>
        <taxon>Methanosarcinaceae</taxon>
        <taxon>Methanolobus</taxon>
    </lineage>
</organism>
<feature type="transmembrane region" description="Helical" evidence="17">
    <location>
        <begin position="433"/>
        <end position="457"/>
    </location>
</feature>
<feature type="transmembrane region" description="Helical" evidence="17">
    <location>
        <begin position="53"/>
        <end position="73"/>
    </location>
</feature>
<feature type="transmembrane region" description="Helical" evidence="17">
    <location>
        <begin position="412"/>
        <end position="427"/>
    </location>
</feature>
<feature type="transmembrane region" description="Helical" evidence="17">
    <location>
        <begin position="478"/>
        <end position="499"/>
    </location>
</feature>
<feature type="transmembrane region" description="Helical" evidence="17">
    <location>
        <begin position="260"/>
        <end position="277"/>
    </location>
</feature>
<evidence type="ECO:0000256" key="15">
    <source>
        <dbReference type="ARBA" id="ARBA00030679"/>
    </source>
</evidence>
<dbReference type="EC" id="2.4.99.21" evidence="6"/>
<comment type="subcellular location">
    <subcellularLocation>
        <location evidence="3">Cell membrane</location>
        <topology evidence="3">Multi-pass membrane protein</topology>
    </subcellularLocation>
</comment>
<dbReference type="InterPro" id="IPR054479">
    <property type="entry name" value="AglB-like_core"/>
</dbReference>
<feature type="domain" description="Archaeal glycosylation protein B peripheral" evidence="19">
    <location>
        <begin position="730"/>
        <end position="820"/>
    </location>
</feature>
<dbReference type="GO" id="GO:0046872">
    <property type="term" value="F:metal ion binding"/>
    <property type="evidence" value="ECO:0007669"/>
    <property type="project" value="UniProtKB-KW"/>
</dbReference>
<dbReference type="Pfam" id="PF02516">
    <property type="entry name" value="STT3"/>
    <property type="match status" value="1"/>
</dbReference>
<feature type="transmembrane region" description="Helical" evidence="17">
    <location>
        <begin position="142"/>
        <end position="159"/>
    </location>
</feature>
<evidence type="ECO:0000259" key="19">
    <source>
        <dbReference type="Pfam" id="PF18079"/>
    </source>
</evidence>
<evidence type="ECO:0000256" key="2">
    <source>
        <dbReference type="ARBA" id="ARBA00001946"/>
    </source>
</evidence>
<keyword evidence="11" id="KW-0460">Magnesium</keyword>
<feature type="transmembrane region" description="Helical" evidence="17">
    <location>
        <begin position="289"/>
        <end position="309"/>
    </location>
</feature>
<evidence type="ECO:0000256" key="1">
    <source>
        <dbReference type="ARBA" id="ARBA00001936"/>
    </source>
</evidence>
<evidence type="ECO:0000256" key="8">
    <source>
        <dbReference type="ARBA" id="ARBA00022679"/>
    </source>
</evidence>
<evidence type="ECO:0000256" key="14">
    <source>
        <dbReference type="ARBA" id="ARBA00023211"/>
    </source>
</evidence>
<feature type="transmembrane region" description="Helical" evidence="17">
    <location>
        <begin position="171"/>
        <end position="191"/>
    </location>
</feature>
<dbReference type="NCBIfam" id="TIGR04154">
    <property type="entry name" value="archaeo_STT3"/>
    <property type="match status" value="1"/>
</dbReference>
<evidence type="ECO:0000256" key="17">
    <source>
        <dbReference type="SAM" id="Phobius"/>
    </source>
</evidence>
<name>A0A7Z7AWH8_9EURY</name>
<dbReference type="EMBL" id="FNCA01000002">
    <property type="protein sequence ID" value="SDF57429.1"/>
    <property type="molecule type" value="Genomic_DNA"/>
</dbReference>
<evidence type="ECO:0000259" key="20">
    <source>
        <dbReference type="Pfam" id="PF22627"/>
    </source>
</evidence>
<dbReference type="Proteomes" id="UP000199259">
    <property type="component" value="Unassembled WGS sequence"/>
</dbReference>
<keyword evidence="8 21" id="KW-0808">Transferase</keyword>
<proteinExistence type="inferred from homology"/>
<keyword evidence="10" id="KW-0479">Metal-binding</keyword>
<evidence type="ECO:0000259" key="18">
    <source>
        <dbReference type="Pfam" id="PF02516"/>
    </source>
</evidence>
<dbReference type="UniPathway" id="UPA00378"/>
<evidence type="ECO:0000313" key="21">
    <source>
        <dbReference type="EMBL" id="SDF57429.1"/>
    </source>
</evidence>
<feature type="transmembrane region" description="Helical" evidence="17">
    <location>
        <begin position="212"/>
        <end position="229"/>
    </location>
</feature>
<dbReference type="InterPro" id="IPR041154">
    <property type="entry name" value="AglB_P1"/>
</dbReference>
<reference evidence="21 22" key="1">
    <citation type="submission" date="2016-10" db="EMBL/GenBank/DDBJ databases">
        <authorList>
            <person name="Varghese N."/>
            <person name="Submissions S."/>
        </authorList>
    </citation>
    <scope>NUCLEOTIDE SEQUENCE [LARGE SCALE GENOMIC DNA]</scope>
    <source>
        <strain evidence="21 22">PL 12/M</strain>
    </source>
</reference>
<dbReference type="Pfam" id="PF22627">
    <property type="entry name" value="AglB_core-like"/>
    <property type="match status" value="1"/>
</dbReference>
<evidence type="ECO:0000256" key="16">
    <source>
        <dbReference type="ARBA" id="ARBA00034066"/>
    </source>
</evidence>
<feature type="transmembrane region" description="Helical" evidence="17">
    <location>
        <begin position="15"/>
        <end position="33"/>
    </location>
</feature>